<keyword evidence="1" id="KW-0175">Coiled coil</keyword>
<proteinExistence type="predicted"/>
<gene>
    <name evidence="3" type="ORF">ACFQ2J_12175</name>
</gene>
<name>A0ABW3L1J0_9BACI</name>
<dbReference type="Pfam" id="PF18546">
    <property type="entry name" value="MetOD1"/>
    <property type="match status" value="1"/>
</dbReference>
<comment type="caution">
    <text evidence="3">The sequence shown here is derived from an EMBL/GenBank/DDBJ whole genome shotgun (WGS) entry which is preliminary data.</text>
</comment>
<organism evidence="3 4">
    <name type="scientific">Thalassobacillus hwangdonensis</name>
    <dbReference type="NCBI Taxonomy" id="546108"/>
    <lineage>
        <taxon>Bacteria</taxon>
        <taxon>Bacillati</taxon>
        <taxon>Bacillota</taxon>
        <taxon>Bacilli</taxon>
        <taxon>Bacillales</taxon>
        <taxon>Bacillaceae</taxon>
        <taxon>Thalassobacillus</taxon>
    </lineage>
</organism>
<dbReference type="InterPro" id="IPR041359">
    <property type="entry name" value="MetOD1"/>
</dbReference>
<protein>
    <submittedName>
        <fullName evidence="3">Methanogen output domain 1-containing protein</fullName>
    </submittedName>
</protein>
<reference evidence="4" key="1">
    <citation type="journal article" date="2019" name="Int. J. Syst. Evol. Microbiol.">
        <title>The Global Catalogue of Microorganisms (GCM) 10K type strain sequencing project: providing services to taxonomists for standard genome sequencing and annotation.</title>
        <authorList>
            <consortium name="The Broad Institute Genomics Platform"/>
            <consortium name="The Broad Institute Genome Sequencing Center for Infectious Disease"/>
            <person name="Wu L."/>
            <person name="Ma J."/>
        </authorList>
    </citation>
    <scope>NUCLEOTIDE SEQUENCE [LARGE SCALE GENOMIC DNA]</scope>
    <source>
        <strain evidence="4">CCUG 56607</strain>
    </source>
</reference>
<feature type="coiled-coil region" evidence="1">
    <location>
        <begin position="171"/>
        <end position="198"/>
    </location>
</feature>
<evidence type="ECO:0000256" key="1">
    <source>
        <dbReference type="SAM" id="Coils"/>
    </source>
</evidence>
<evidence type="ECO:0000259" key="2">
    <source>
        <dbReference type="Pfam" id="PF18546"/>
    </source>
</evidence>
<sequence length="200" mass="22780">MITQYARLHEKTAGPVAKEYIRQLGIRTGEWIEGFYEQDIPEPWSLNDYVDVIIDLKNSIGGHFEVSEVHPDHVVVKAGRCPFGDAVKDAPHLCMMTSSVFGGIGARKFGYAKVNLRKRIALEDDGCEVAIYFEPTDKEEGEVYKDLPITPKQGNPFSWEEDAIVMLNEELHRSDKMIEQLLGELESLRNEVDQLKEKNR</sequence>
<evidence type="ECO:0000313" key="3">
    <source>
        <dbReference type="EMBL" id="MFD1019934.1"/>
    </source>
</evidence>
<dbReference type="EMBL" id="JBHTKL010000005">
    <property type="protein sequence ID" value="MFD1019934.1"/>
    <property type="molecule type" value="Genomic_DNA"/>
</dbReference>
<accession>A0ABW3L1J0</accession>
<feature type="domain" description="Metanogen output" evidence="2">
    <location>
        <begin position="50"/>
        <end position="131"/>
    </location>
</feature>
<keyword evidence="4" id="KW-1185">Reference proteome</keyword>
<evidence type="ECO:0000313" key="4">
    <source>
        <dbReference type="Proteomes" id="UP001596990"/>
    </source>
</evidence>
<dbReference type="Proteomes" id="UP001596990">
    <property type="component" value="Unassembled WGS sequence"/>
</dbReference>